<dbReference type="NCBIfam" id="NF005881">
    <property type="entry name" value="PRK07832.1"/>
    <property type="match status" value="1"/>
</dbReference>
<evidence type="ECO:0000256" key="1">
    <source>
        <dbReference type="ARBA" id="ARBA00006484"/>
    </source>
</evidence>
<dbReference type="SUPFAM" id="SSF51735">
    <property type="entry name" value="NAD(P)-binding Rossmann-fold domains"/>
    <property type="match status" value="1"/>
</dbReference>
<dbReference type="InterPro" id="IPR002347">
    <property type="entry name" value="SDR_fam"/>
</dbReference>
<protein>
    <submittedName>
        <fullName evidence="4">SDR family oxidoreductase</fullName>
    </submittedName>
</protein>
<organism evidence="4 5">
    <name type="scientific">Streptomyces albiaxialis</name>
    <dbReference type="NCBI Taxonomy" id="329523"/>
    <lineage>
        <taxon>Bacteria</taxon>
        <taxon>Bacillati</taxon>
        <taxon>Actinomycetota</taxon>
        <taxon>Actinomycetes</taxon>
        <taxon>Kitasatosporales</taxon>
        <taxon>Streptomycetaceae</taxon>
        <taxon>Streptomyces</taxon>
    </lineage>
</organism>
<dbReference type="RefSeq" id="WP_344527379.1">
    <property type="nucleotide sequence ID" value="NZ_BAAAPE010000007.1"/>
</dbReference>
<evidence type="ECO:0000313" key="4">
    <source>
        <dbReference type="EMBL" id="GAA2073032.1"/>
    </source>
</evidence>
<keyword evidence="5" id="KW-1185">Reference proteome</keyword>
<comment type="similarity">
    <text evidence="1 3">Belongs to the short-chain dehydrogenases/reductases (SDR) family.</text>
</comment>
<dbReference type="Gene3D" id="3.40.50.720">
    <property type="entry name" value="NAD(P)-binding Rossmann-like Domain"/>
    <property type="match status" value="1"/>
</dbReference>
<dbReference type="Proteomes" id="UP001500016">
    <property type="component" value="Unassembled WGS sequence"/>
</dbReference>
<dbReference type="PROSITE" id="PS00061">
    <property type="entry name" value="ADH_SHORT"/>
    <property type="match status" value="1"/>
</dbReference>
<dbReference type="PRINTS" id="PR00081">
    <property type="entry name" value="GDHRDH"/>
</dbReference>
<accession>A0ABN2VUD7</accession>
<dbReference type="InterPro" id="IPR036291">
    <property type="entry name" value="NAD(P)-bd_dom_sf"/>
</dbReference>
<evidence type="ECO:0000256" key="3">
    <source>
        <dbReference type="RuleBase" id="RU000363"/>
    </source>
</evidence>
<dbReference type="PANTHER" id="PTHR44196:SF1">
    <property type="entry name" value="DEHYDROGENASE_REDUCTASE SDR FAMILY MEMBER 7B"/>
    <property type="match status" value="1"/>
</dbReference>
<evidence type="ECO:0000256" key="2">
    <source>
        <dbReference type="ARBA" id="ARBA00023002"/>
    </source>
</evidence>
<sequence>MSGPGLNSLAGRRVFLTGAAGGIGRATAERAADEGAVLLLTDRDAEGLAATAGSVRDRGGTVAYAGAADVSSYEQVRAMADEIHGAGGPVDVVMNIAGISTWGTVRTLEHRHWRDVVEVDLMGPVHVIESFLPPMIDAGRGGHLVNVSSAAGLIGLPWHAPYSAAKFGLRGISEVLRFDLRRHRIGVTLVCPGAVATPLADTVEIVGVDRDSPAMRRLRAGFLKRAASPGRAAEAILDGVRRGRYLVHTSRGVRLLHGLQRYAPPLYVLAMRAANAAAGRLLGHAEARGR</sequence>
<keyword evidence="2" id="KW-0560">Oxidoreductase</keyword>
<dbReference type="InterPro" id="IPR020904">
    <property type="entry name" value="Sc_DH/Rdtase_CS"/>
</dbReference>
<comment type="caution">
    <text evidence="4">The sequence shown here is derived from an EMBL/GenBank/DDBJ whole genome shotgun (WGS) entry which is preliminary data.</text>
</comment>
<dbReference type="EMBL" id="BAAAPE010000007">
    <property type="protein sequence ID" value="GAA2073032.1"/>
    <property type="molecule type" value="Genomic_DNA"/>
</dbReference>
<gene>
    <name evidence="4" type="ORF">GCM10009801_26040</name>
</gene>
<dbReference type="Pfam" id="PF00106">
    <property type="entry name" value="adh_short"/>
    <property type="match status" value="1"/>
</dbReference>
<dbReference type="PRINTS" id="PR00080">
    <property type="entry name" value="SDRFAMILY"/>
</dbReference>
<name>A0ABN2VUD7_9ACTN</name>
<reference evidence="4 5" key="1">
    <citation type="journal article" date="2019" name="Int. J. Syst. Evol. Microbiol.">
        <title>The Global Catalogue of Microorganisms (GCM) 10K type strain sequencing project: providing services to taxonomists for standard genome sequencing and annotation.</title>
        <authorList>
            <consortium name="The Broad Institute Genomics Platform"/>
            <consortium name="The Broad Institute Genome Sequencing Center for Infectious Disease"/>
            <person name="Wu L."/>
            <person name="Ma J."/>
        </authorList>
    </citation>
    <scope>NUCLEOTIDE SEQUENCE [LARGE SCALE GENOMIC DNA]</scope>
    <source>
        <strain evidence="4 5">JCM 15478</strain>
    </source>
</reference>
<dbReference type="PANTHER" id="PTHR44196">
    <property type="entry name" value="DEHYDROGENASE/REDUCTASE SDR FAMILY MEMBER 7B"/>
    <property type="match status" value="1"/>
</dbReference>
<proteinExistence type="inferred from homology"/>
<evidence type="ECO:0000313" key="5">
    <source>
        <dbReference type="Proteomes" id="UP001500016"/>
    </source>
</evidence>
<dbReference type="CDD" id="cd05233">
    <property type="entry name" value="SDR_c"/>
    <property type="match status" value="1"/>
</dbReference>